<proteinExistence type="predicted"/>
<dbReference type="AlphaFoldDB" id="A0A6C0D363"/>
<accession>A0A6C0D363</accession>
<evidence type="ECO:0000313" key="1">
    <source>
        <dbReference type="EMBL" id="QHT10339.1"/>
    </source>
</evidence>
<protein>
    <submittedName>
        <fullName evidence="1">Uncharacterized protein</fullName>
    </submittedName>
</protein>
<name>A0A6C0D363_9ZZZZ</name>
<dbReference type="EMBL" id="MN739520">
    <property type="protein sequence ID" value="QHT10339.1"/>
    <property type="molecule type" value="Genomic_DNA"/>
</dbReference>
<organism evidence="1">
    <name type="scientific">viral metagenome</name>
    <dbReference type="NCBI Taxonomy" id="1070528"/>
    <lineage>
        <taxon>unclassified sequences</taxon>
        <taxon>metagenomes</taxon>
        <taxon>organismal metagenomes</taxon>
    </lineage>
</organism>
<sequence length="53" mass="6563">MQHIKTLCWTFSCYDNHYENVFIEMNKNPDYLEHNTIMYYNSLYTTIIYKSID</sequence>
<reference evidence="1" key="1">
    <citation type="journal article" date="2020" name="Nature">
        <title>Giant virus diversity and host interactions through global metagenomics.</title>
        <authorList>
            <person name="Schulz F."/>
            <person name="Roux S."/>
            <person name="Paez-Espino D."/>
            <person name="Jungbluth S."/>
            <person name="Walsh D.A."/>
            <person name="Denef V.J."/>
            <person name="McMahon K.D."/>
            <person name="Konstantinidis K.T."/>
            <person name="Eloe-Fadrosh E.A."/>
            <person name="Kyrpides N.C."/>
            <person name="Woyke T."/>
        </authorList>
    </citation>
    <scope>NUCLEOTIDE SEQUENCE</scope>
    <source>
        <strain evidence="1">GVMAG-M-3300023174-107</strain>
    </source>
</reference>